<name>A0ABR4TP95_9PROT</name>
<evidence type="ECO:0000313" key="2">
    <source>
        <dbReference type="Proteomes" id="UP000027463"/>
    </source>
</evidence>
<evidence type="ECO:0000313" key="1">
    <source>
        <dbReference type="EMBL" id="KEO57153.1"/>
    </source>
</evidence>
<protein>
    <submittedName>
        <fullName evidence="1">Uncharacterized protein</fullName>
    </submittedName>
</protein>
<dbReference type="EMBL" id="AUNC01000015">
    <property type="protein sequence ID" value="KEO57153.1"/>
    <property type="molecule type" value="Genomic_DNA"/>
</dbReference>
<gene>
    <name evidence="1" type="ORF">SMB34_17125</name>
</gene>
<sequence length="35" mass="3911">MGREIDFYLVGKVLAELLQVFTGLPGLNRSCGFEH</sequence>
<accession>A0ABR4TP95</accession>
<dbReference type="Proteomes" id="UP000027463">
    <property type="component" value="Unassembled WGS sequence"/>
</dbReference>
<keyword evidence="2" id="KW-1185">Reference proteome</keyword>
<organism evidence="1 2">
    <name type="scientific">Thalassospira permensis NBRC 106175</name>
    <dbReference type="NCBI Taxonomy" id="1353532"/>
    <lineage>
        <taxon>Bacteria</taxon>
        <taxon>Pseudomonadati</taxon>
        <taxon>Pseudomonadota</taxon>
        <taxon>Alphaproteobacteria</taxon>
        <taxon>Rhodospirillales</taxon>
        <taxon>Thalassospiraceae</taxon>
        <taxon>Thalassospira</taxon>
    </lineage>
</organism>
<reference evidence="1 2" key="1">
    <citation type="submission" date="2013-07" db="EMBL/GenBank/DDBJ databases">
        <title>Thalassospira permensis NBRC 106175 Genome Sequencing.</title>
        <authorList>
            <person name="Lai Q."/>
            <person name="Shao Z."/>
        </authorList>
    </citation>
    <scope>NUCLEOTIDE SEQUENCE [LARGE SCALE GENOMIC DNA]</scope>
    <source>
        <strain evidence="1 2">NBRC 106175</strain>
    </source>
</reference>
<comment type="caution">
    <text evidence="1">The sequence shown here is derived from an EMBL/GenBank/DDBJ whole genome shotgun (WGS) entry which is preliminary data.</text>
</comment>
<proteinExistence type="predicted"/>